<feature type="compositionally biased region" description="Basic and acidic residues" evidence="2">
    <location>
        <begin position="213"/>
        <end position="225"/>
    </location>
</feature>
<proteinExistence type="predicted"/>
<sequence>MYQNAYYSSDTNTSASSYNSYSHGRLSAPIISPSSERGGGASWAVPNTPGQESVTLSGLEGDVQMAFSQPSSSAMNMKNLRNDLLSAADSITGAMSSLVKELNSEQSDSDDDDLNSELEIAENYMMQTREDLESWQREVEKRLDQETRYAPDHRASNGRASNSGRGSGYSSGSFPRSGSGYSSSGNQSEDEDKDRILRHIFPRIDYTTDDGESYVRTDDESYTRTDDEDAELYDNHPKELPNEMTSSKYSTEEEANIHSDTDSYIRTDDEDCSNTDTDWEESMKRWINR</sequence>
<accession>A0A9D4BIF1</accession>
<dbReference type="AlphaFoldDB" id="A0A9D4BIF1"/>
<name>A0A9D4BIF1_DREPO</name>
<reference evidence="3" key="2">
    <citation type="submission" date="2020-11" db="EMBL/GenBank/DDBJ databases">
        <authorList>
            <person name="McCartney M.A."/>
            <person name="Auch B."/>
            <person name="Kono T."/>
            <person name="Mallez S."/>
            <person name="Becker A."/>
            <person name="Gohl D.M."/>
            <person name="Silverstein K.A.T."/>
            <person name="Koren S."/>
            <person name="Bechman K.B."/>
            <person name="Herman A."/>
            <person name="Abrahante J.E."/>
            <person name="Garbe J."/>
        </authorList>
    </citation>
    <scope>NUCLEOTIDE SEQUENCE</scope>
    <source>
        <strain evidence="3">Duluth1</strain>
        <tissue evidence="3">Whole animal</tissue>
    </source>
</reference>
<feature type="compositionally biased region" description="Basic and acidic residues" evidence="2">
    <location>
        <begin position="255"/>
        <end position="267"/>
    </location>
</feature>
<feature type="region of interest" description="Disordered" evidence="2">
    <location>
        <begin position="209"/>
        <end position="277"/>
    </location>
</feature>
<protein>
    <submittedName>
        <fullName evidence="3">Uncharacterized protein</fullName>
    </submittedName>
</protein>
<feature type="region of interest" description="Disordered" evidence="2">
    <location>
        <begin position="145"/>
        <end position="192"/>
    </location>
</feature>
<organism evidence="3 4">
    <name type="scientific">Dreissena polymorpha</name>
    <name type="common">Zebra mussel</name>
    <name type="synonym">Mytilus polymorpha</name>
    <dbReference type="NCBI Taxonomy" id="45954"/>
    <lineage>
        <taxon>Eukaryota</taxon>
        <taxon>Metazoa</taxon>
        <taxon>Spiralia</taxon>
        <taxon>Lophotrochozoa</taxon>
        <taxon>Mollusca</taxon>
        <taxon>Bivalvia</taxon>
        <taxon>Autobranchia</taxon>
        <taxon>Heteroconchia</taxon>
        <taxon>Euheterodonta</taxon>
        <taxon>Imparidentia</taxon>
        <taxon>Neoheterodontei</taxon>
        <taxon>Myida</taxon>
        <taxon>Dreissenoidea</taxon>
        <taxon>Dreissenidae</taxon>
        <taxon>Dreissena</taxon>
    </lineage>
</organism>
<evidence type="ECO:0000313" key="4">
    <source>
        <dbReference type="Proteomes" id="UP000828390"/>
    </source>
</evidence>
<evidence type="ECO:0000313" key="3">
    <source>
        <dbReference type="EMBL" id="KAH3695949.1"/>
    </source>
</evidence>
<gene>
    <name evidence="3" type="ORF">DPMN_083408</name>
</gene>
<feature type="region of interest" description="Disordered" evidence="2">
    <location>
        <begin position="29"/>
        <end position="50"/>
    </location>
</feature>
<feature type="compositionally biased region" description="Basic and acidic residues" evidence="2">
    <location>
        <begin position="145"/>
        <end position="155"/>
    </location>
</feature>
<feature type="compositionally biased region" description="Acidic residues" evidence="2">
    <location>
        <begin position="268"/>
        <end position="277"/>
    </location>
</feature>
<evidence type="ECO:0000256" key="2">
    <source>
        <dbReference type="SAM" id="MobiDB-lite"/>
    </source>
</evidence>
<dbReference type="Proteomes" id="UP000828390">
    <property type="component" value="Unassembled WGS sequence"/>
</dbReference>
<reference evidence="3" key="1">
    <citation type="journal article" date="2019" name="bioRxiv">
        <title>The Genome of the Zebra Mussel, Dreissena polymorpha: A Resource for Invasive Species Research.</title>
        <authorList>
            <person name="McCartney M.A."/>
            <person name="Auch B."/>
            <person name="Kono T."/>
            <person name="Mallez S."/>
            <person name="Zhang Y."/>
            <person name="Obille A."/>
            <person name="Becker A."/>
            <person name="Abrahante J.E."/>
            <person name="Garbe J."/>
            <person name="Badalamenti J.P."/>
            <person name="Herman A."/>
            <person name="Mangelson H."/>
            <person name="Liachko I."/>
            <person name="Sullivan S."/>
            <person name="Sone E.D."/>
            <person name="Koren S."/>
            <person name="Silverstein K.A.T."/>
            <person name="Beckman K.B."/>
            <person name="Gohl D.M."/>
        </authorList>
    </citation>
    <scope>NUCLEOTIDE SEQUENCE</scope>
    <source>
        <strain evidence="3">Duluth1</strain>
        <tissue evidence="3">Whole animal</tissue>
    </source>
</reference>
<dbReference type="EMBL" id="JAIWYP010000016">
    <property type="protein sequence ID" value="KAH3695949.1"/>
    <property type="molecule type" value="Genomic_DNA"/>
</dbReference>
<keyword evidence="4" id="KW-1185">Reference proteome</keyword>
<evidence type="ECO:0000256" key="1">
    <source>
        <dbReference type="SAM" id="Coils"/>
    </source>
</evidence>
<comment type="caution">
    <text evidence="3">The sequence shown here is derived from an EMBL/GenBank/DDBJ whole genome shotgun (WGS) entry which is preliminary data.</text>
</comment>
<keyword evidence="1" id="KW-0175">Coiled coil</keyword>
<feature type="coiled-coil region" evidence="1">
    <location>
        <begin position="118"/>
        <end position="145"/>
    </location>
</feature>
<feature type="compositionally biased region" description="Low complexity" evidence="2">
    <location>
        <begin position="157"/>
        <end position="185"/>
    </location>
</feature>